<sequence>MLNDKLNRLFEGALVPQKLTPPHPDVLWLVDESGKPTGFWRNQLTEKEKTLLMLLYKEYQHTPTPTNEVDKQWAEWLLEEGNVPNGVEHVQLVHFYLSEVLDDYEAFTSTWHDAYPHVKALIWINQQYGVLVLDGADQEDEIEYENFAEAISTDFYVDLYVFIGIQSNVSDSRESFFRQEQSFHYLLSTSRTKHVYQEHEVLPLYLMRFVPETEITSLLDRLITADLLEDKELLSSITTYFEHNLNTTQAAKALHMHRNSLQYRIDKFVERTGIDIKQFSQATLVYFLLLLHNHS</sequence>
<dbReference type="InterPro" id="IPR042070">
    <property type="entry name" value="PucR_C-HTH_sf"/>
</dbReference>
<feature type="domain" description="PucR C-terminal helix-turn-helix" evidence="1">
    <location>
        <begin position="233"/>
        <end position="290"/>
    </location>
</feature>
<proteinExistence type="predicted"/>
<dbReference type="RefSeq" id="WP_368505545.1">
    <property type="nucleotide sequence ID" value="NZ_CP162551.1"/>
</dbReference>
<name>A0AB39BW66_9BACI</name>
<dbReference type="SUPFAM" id="SSF46689">
    <property type="entry name" value="Homeodomain-like"/>
    <property type="match status" value="1"/>
</dbReference>
<organism evidence="2">
    <name type="scientific">Alkalihalophilus sp. As8PL</name>
    <dbReference type="NCBI Taxonomy" id="3237103"/>
    <lineage>
        <taxon>Bacteria</taxon>
        <taxon>Bacillati</taxon>
        <taxon>Bacillota</taxon>
        <taxon>Bacilli</taxon>
        <taxon>Bacillales</taxon>
        <taxon>Bacillaceae</taxon>
        <taxon>Alkalihalophilus</taxon>
    </lineage>
</organism>
<dbReference type="Gene3D" id="1.10.10.2840">
    <property type="entry name" value="PucR C-terminal helix-turn-helix domain"/>
    <property type="match status" value="1"/>
</dbReference>
<dbReference type="AlphaFoldDB" id="A0AB39BW66"/>
<accession>A0AB39BW66</accession>
<dbReference type="InterPro" id="IPR009057">
    <property type="entry name" value="Homeodomain-like_sf"/>
</dbReference>
<dbReference type="PANTHER" id="PTHR33744">
    <property type="entry name" value="CARBOHYDRATE DIACID REGULATOR"/>
    <property type="match status" value="1"/>
</dbReference>
<gene>
    <name evidence="2" type="ORF">AB3N04_07885</name>
</gene>
<dbReference type="InterPro" id="IPR025736">
    <property type="entry name" value="PucR_C-HTH_dom"/>
</dbReference>
<dbReference type="Pfam" id="PF13556">
    <property type="entry name" value="HTH_30"/>
    <property type="match status" value="1"/>
</dbReference>
<dbReference type="PANTHER" id="PTHR33744:SF15">
    <property type="entry name" value="CARBOHYDRATE DIACID REGULATOR"/>
    <property type="match status" value="1"/>
</dbReference>
<evidence type="ECO:0000259" key="1">
    <source>
        <dbReference type="Pfam" id="PF13556"/>
    </source>
</evidence>
<dbReference type="EMBL" id="CP162551">
    <property type="protein sequence ID" value="XDI38230.1"/>
    <property type="molecule type" value="Genomic_DNA"/>
</dbReference>
<reference evidence="2" key="1">
    <citation type="submission" date="2024-07" db="EMBL/GenBank/DDBJ databases">
        <title>Identification and characteristics of an arsenic-resistant bacterial isolate, which belongs to a novel species.</title>
        <authorList>
            <person name="Juszczyk A."/>
            <person name="Kowalczyk A."/>
            <person name="Was K."/>
            <person name="Kosowicz W."/>
            <person name="Budzyn A."/>
            <person name="Latowski D."/>
        </authorList>
    </citation>
    <scope>NUCLEOTIDE SEQUENCE</scope>
    <source>
        <strain evidence="2">As8PL</strain>
    </source>
</reference>
<evidence type="ECO:0000313" key="2">
    <source>
        <dbReference type="EMBL" id="XDI38230.1"/>
    </source>
</evidence>
<protein>
    <submittedName>
        <fullName evidence="2">PucR family transcriptional regulator</fullName>
    </submittedName>
</protein>
<dbReference type="InterPro" id="IPR051448">
    <property type="entry name" value="CdaR-like_regulators"/>
</dbReference>